<organism evidence="1 2">
    <name type="scientific">Mycena albidolilacea</name>
    <dbReference type="NCBI Taxonomy" id="1033008"/>
    <lineage>
        <taxon>Eukaryota</taxon>
        <taxon>Fungi</taxon>
        <taxon>Dikarya</taxon>
        <taxon>Basidiomycota</taxon>
        <taxon>Agaricomycotina</taxon>
        <taxon>Agaricomycetes</taxon>
        <taxon>Agaricomycetidae</taxon>
        <taxon>Agaricales</taxon>
        <taxon>Marasmiineae</taxon>
        <taxon>Mycenaceae</taxon>
        <taxon>Mycena</taxon>
    </lineage>
</organism>
<proteinExistence type="predicted"/>
<dbReference type="Proteomes" id="UP001218218">
    <property type="component" value="Unassembled WGS sequence"/>
</dbReference>
<sequence>MDLASTSSTAPTTTAVLPNCNACHTAPVSGPGFATCRPCRDKRNEAKRRTTQRKREQKYRLFQTMTISRDNLPVPLLVPTPAKSIISAAKSLKRKTPPARADGENVADALERIRKRFKKMEPFTKVEAAASKTSTAAPLPDFEFEKFIVNTDLHKAIKRRYADNSSTLRFHGTYAIIAQPETDNKARARQVARDLRDSTPLHFSLDDKEASRSATAYTIKCKCTCRGGMKRTASDLSSYFISKSKAAASDETTPKSECRGRIEIRSEDDRSHCLGWLGQRIKVTITHPKNI</sequence>
<evidence type="ECO:0000313" key="2">
    <source>
        <dbReference type="Proteomes" id="UP001218218"/>
    </source>
</evidence>
<dbReference type="EMBL" id="JARIHO010000006">
    <property type="protein sequence ID" value="KAJ7359650.1"/>
    <property type="molecule type" value="Genomic_DNA"/>
</dbReference>
<accession>A0AAD7AIG5</accession>
<comment type="caution">
    <text evidence="1">The sequence shown here is derived from an EMBL/GenBank/DDBJ whole genome shotgun (WGS) entry which is preliminary data.</text>
</comment>
<keyword evidence="2" id="KW-1185">Reference proteome</keyword>
<dbReference type="AlphaFoldDB" id="A0AAD7AIG5"/>
<name>A0AAD7AIG5_9AGAR</name>
<evidence type="ECO:0000313" key="1">
    <source>
        <dbReference type="EMBL" id="KAJ7359650.1"/>
    </source>
</evidence>
<reference evidence="1" key="1">
    <citation type="submission" date="2023-03" db="EMBL/GenBank/DDBJ databases">
        <title>Massive genome expansion in bonnet fungi (Mycena s.s.) driven by repeated elements and novel gene families across ecological guilds.</title>
        <authorList>
            <consortium name="Lawrence Berkeley National Laboratory"/>
            <person name="Harder C.B."/>
            <person name="Miyauchi S."/>
            <person name="Viragh M."/>
            <person name="Kuo A."/>
            <person name="Thoen E."/>
            <person name="Andreopoulos B."/>
            <person name="Lu D."/>
            <person name="Skrede I."/>
            <person name="Drula E."/>
            <person name="Henrissat B."/>
            <person name="Morin E."/>
            <person name="Kohler A."/>
            <person name="Barry K."/>
            <person name="LaButti K."/>
            <person name="Morin E."/>
            <person name="Salamov A."/>
            <person name="Lipzen A."/>
            <person name="Mereny Z."/>
            <person name="Hegedus B."/>
            <person name="Baldrian P."/>
            <person name="Stursova M."/>
            <person name="Weitz H."/>
            <person name="Taylor A."/>
            <person name="Grigoriev I.V."/>
            <person name="Nagy L.G."/>
            <person name="Martin F."/>
            <person name="Kauserud H."/>
        </authorList>
    </citation>
    <scope>NUCLEOTIDE SEQUENCE</scope>
    <source>
        <strain evidence="1">CBHHK002</strain>
    </source>
</reference>
<gene>
    <name evidence="1" type="ORF">DFH08DRAFT_952758</name>
</gene>
<protein>
    <submittedName>
        <fullName evidence="1">Uncharacterized protein</fullName>
    </submittedName>
</protein>